<dbReference type="InterPro" id="IPR050624">
    <property type="entry name" value="HTH-type_Tx_Regulator"/>
</dbReference>
<gene>
    <name evidence="3" type="ORF">SDC9_108798</name>
</gene>
<reference evidence="3" key="1">
    <citation type="submission" date="2019-08" db="EMBL/GenBank/DDBJ databases">
        <authorList>
            <person name="Kucharzyk K."/>
            <person name="Murdoch R.W."/>
            <person name="Higgins S."/>
            <person name="Loffler F."/>
        </authorList>
    </citation>
    <scope>NUCLEOTIDE SEQUENCE</scope>
</reference>
<dbReference type="PANTHER" id="PTHR43479:SF11">
    <property type="entry name" value="ACREF_ENVCD OPERON REPRESSOR-RELATED"/>
    <property type="match status" value="1"/>
</dbReference>
<dbReference type="AlphaFoldDB" id="A0A645BJL0"/>
<accession>A0A645BJL0</accession>
<dbReference type="Gene3D" id="1.10.357.10">
    <property type="entry name" value="Tetracycline Repressor, domain 2"/>
    <property type="match status" value="1"/>
</dbReference>
<dbReference type="PANTHER" id="PTHR43479">
    <property type="entry name" value="ACREF/ENVCD OPERON REPRESSOR-RELATED"/>
    <property type="match status" value="1"/>
</dbReference>
<feature type="domain" description="HTH tetR-type" evidence="2">
    <location>
        <begin position="11"/>
        <end position="71"/>
    </location>
</feature>
<dbReference type="SUPFAM" id="SSF46689">
    <property type="entry name" value="Homeodomain-like"/>
    <property type="match status" value="1"/>
</dbReference>
<evidence type="ECO:0000259" key="2">
    <source>
        <dbReference type="PROSITE" id="PS50977"/>
    </source>
</evidence>
<dbReference type="PROSITE" id="PS50977">
    <property type="entry name" value="HTH_TETR_2"/>
    <property type="match status" value="1"/>
</dbReference>
<evidence type="ECO:0000313" key="3">
    <source>
        <dbReference type="EMBL" id="MPM61934.1"/>
    </source>
</evidence>
<dbReference type="GO" id="GO:0003677">
    <property type="term" value="F:DNA binding"/>
    <property type="evidence" value="ECO:0007669"/>
    <property type="project" value="UniProtKB-KW"/>
</dbReference>
<keyword evidence="1" id="KW-0238">DNA-binding</keyword>
<sequence>MPKSLSESERQAIKKRLMEEAQACLAQYGMRKTTVDELVRRVNIPKGTFYLFYPSKELLFFETYCTLHDELQATLLKWIDELGDNVNADTVTQLLFRLYKKTDSTFLYSFIANGELELLVRKLPPEVTAAHIQKDDFSMERLLSLLPGVRTEGNIKIFSAVLRAVFCTMLHKREIGEDVFDDTILVMLHGVVRELFEGKVL</sequence>
<dbReference type="EMBL" id="VSSQ01018603">
    <property type="protein sequence ID" value="MPM61934.1"/>
    <property type="molecule type" value="Genomic_DNA"/>
</dbReference>
<name>A0A645BJL0_9ZZZZ</name>
<evidence type="ECO:0000256" key="1">
    <source>
        <dbReference type="ARBA" id="ARBA00023125"/>
    </source>
</evidence>
<organism evidence="3">
    <name type="scientific">bioreactor metagenome</name>
    <dbReference type="NCBI Taxonomy" id="1076179"/>
    <lineage>
        <taxon>unclassified sequences</taxon>
        <taxon>metagenomes</taxon>
        <taxon>ecological metagenomes</taxon>
    </lineage>
</organism>
<comment type="caution">
    <text evidence="3">The sequence shown here is derived from an EMBL/GenBank/DDBJ whole genome shotgun (WGS) entry which is preliminary data.</text>
</comment>
<dbReference type="InterPro" id="IPR009057">
    <property type="entry name" value="Homeodomain-like_sf"/>
</dbReference>
<proteinExistence type="predicted"/>
<protein>
    <recommendedName>
        <fullName evidence="2">HTH tetR-type domain-containing protein</fullName>
    </recommendedName>
</protein>
<dbReference type="InterPro" id="IPR001647">
    <property type="entry name" value="HTH_TetR"/>
</dbReference>
<dbReference type="Pfam" id="PF00440">
    <property type="entry name" value="TetR_N"/>
    <property type="match status" value="1"/>
</dbReference>